<gene>
    <name evidence="1" type="ORF">JI751_12920</name>
</gene>
<organism evidence="1 2">
    <name type="scientific">Nocardioides baculatus</name>
    <dbReference type="NCBI Taxonomy" id="2801337"/>
    <lineage>
        <taxon>Bacteria</taxon>
        <taxon>Bacillati</taxon>
        <taxon>Actinomycetota</taxon>
        <taxon>Actinomycetes</taxon>
        <taxon>Propionibacteriales</taxon>
        <taxon>Nocardioidaceae</taxon>
        <taxon>Nocardioides</taxon>
    </lineage>
</organism>
<dbReference type="Pfam" id="PF13692">
    <property type="entry name" value="Glyco_trans_1_4"/>
    <property type="match status" value="1"/>
</dbReference>
<dbReference type="RefSeq" id="WP_201936882.1">
    <property type="nucleotide sequence ID" value="NZ_JAERSG010000003.1"/>
</dbReference>
<dbReference type="SUPFAM" id="SSF53756">
    <property type="entry name" value="UDP-Glycosyltransferase/glycogen phosphorylase"/>
    <property type="match status" value="1"/>
</dbReference>
<protein>
    <submittedName>
        <fullName evidence="1">Glycosyltransferase</fullName>
    </submittedName>
</protein>
<accession>A0ABS1L9Y8</accession>
<reference evidence="1 2" key="1">
    <citation type="submission" date="2021-01" db="EMBL/GenBank/DDBJ databases">
        <title>Genome seq and assembly of Nocardiodes sp. G10.</title>
        <authorList>
            <person name="Chhetri G."/>
        </authorList>
    </citation>
    <scope>NUCLEOTIDE SEQUENCE [LARGE SCALE GENOMIC DNA]</scope>
    <source>
        <strain evidence="1 2">G10</strain>
    </source>
</reference>
<evidence type="ECO:0000313" key="1">
    <source>
        <dbReference type="EMBL" id="MBL0748516.1"/>
    </source>
</evidence>
<dbReference type="EMBL" id="JAERSG010000003">
    <property type="protein sequence ID" value="MBL0748516.1"/>
    <property type="molecule type" value="Genomic_DNA"/>
</dbReference>
<sequence length="399" mass="44378">MIGRARDRRRPGRSERPGFVWFAAQDWWYHNQAHSDFQLMREMARHRPVLVVNSLGLRLPTPGTTSHAGRRIVRKLRSMAKLVRRPVPDLPGFHVMTPVMLPLYGDTAGARFNAWLVRQQVRLVARLVGVGRAPHVGVTIPTGWPVARSMRRSSLIFNRSDLHSAFPGADGAWVSGLEDALLRHSDRVLYVSHELMKLDVDVVGARGAFLDHGVDLTHFSPDGGVHPELADVPAPVLGFFGGLDDYVVDVELLRRTAAENPDVSVVLVGDATCDMAPLTALPNVRWLGYRPYAEIPSLGRGFDVALMPWLDNEWIRFANPVKLKEYLALGLHVVSTSYPEVEAYRDRITVAADRERFPELARQALEARRDGAALRASVTDCSWSERAADLARLADGTAD</sequence>
<name>A0ABS1L9Y8_9ACTN</name>
<keyword evidence="2" id="KW-1185">Reference proteome</keyword>
<proteinExistence type="predicted"/>
<evidence type="ECO:0000313" key="2">
    <source>
        <dbReference type="Proteomes" id="UP000636918"/>
    </source>
</evidence>
<dbReference type="Gene3D" id="3.40.50.2000">
    <property type="entry name" value="Glycogen Phosphorylase B"/>
    <property type="match status" value="1"/>
</dbReference>
<dbReference type="Proteomes" id="UP000636918">
    <property type="component" value="Unassembled WGS sequence"/>
</dbReference>
<comment type="caution">
    <text evidence="1">The sequence shown here is derived from an EMBL/GenBank/DDBJ whole genome shotgun (WGS) entry which is preliminary data.</text>
</comment>